<keyword evidence="4" id="KW-1185">Reference proteome</keyword>
<keyword evidence="3" id="KW-0808">Transferase</keyword>
<evidence type="ECO:0000259" key="2">
    <source>
        <dbReference type="Pfam" id="PF13477"/>
    </source>
</evidence>
<dbReference type="InterPro" id="IPR001296">
    <property type="entry name" value="Glyco_trans_1"/>
</dbReference>
<comment type="caution">
    <text evidence="3">The sequence shown here is derived from an EMBL/GenBank/DDBJ whole genome shotgun (WGS) entry which is preliminary data.</text>
</comment>
<dbReference type="Gene3D" id="3.40.50.2000">
    <property type="entry name" value="Glycogen Phosphorylase B"/>
    <property type="match status" value="2"/>
</dbReference>
<name>A0A6I4URR5_9SPHN</name>
<reference evidence="3 4" key="1">
    <citation type="submission" date="2019-12" db="EMBL/GenBank/DDBJ databases">
        <title>Genomic-based taxomic classification of the family Erythrobacteraceae.</title>
        <authorList>
            <person name="Xu L."/>
        </authorList>
    </citation>
    <scope>NUCLEOTIDE SEQUENCE [LARGE SCALE GENOMIC DNA]</scope>
    <source>
        <strain evidence="3 4">MCCC 1K02066</strain>
    </source>
</reference>
<dbReference type="SUPFAM" id="SSF53756">
    <property type="entry name" value="UDP-Glycosyltransferase/glycogen phosphorylase"/>
    <property type="match status" value="1"/>
</dbReference>
<dbReference type="Pfam" id="PF13477">
    <property type="entry name" value="Glyco_trans_4_2"/>
    <property type="match status" value="1"/>
</dbReference>
<proteinExistence type="predicted"/>
<dbReference type="EMBL" id="WTYK01000001">
    <property type="protein sequence ID" value="MXP40273.1"/>
    <property type="molecule type" value="Genomic_DNA"/>
</dbReference>
<evidence type="ECO:0000313" key="4">
    <source>
        <dbReference type="Proteomes" id="UP000469159"/>
    </source>
</evidence>
<dbReference type="InterPro" id="IPR028098">
    <property type="entry name" value="Glyco_trans_4-like_N"/>
</dbReference>
<accession>A0A6I4URR5</accession>
<dbReference type="PANTHER" id="PTHR45947">
    <property type="entry name" value="SULFOQUINOVOSYL TRANSFERASE SQD2"/>
    <property type="match status" value="1"/>
</dbReference>
<dbReference type="RefSeq" id="WP_160745120.1">
    <property type="nucleotide sequence ID" value="NZ_WTYK01000001.1"/>
</dbReference>
<evidence type="ECO:0000259" key="1">
    <source>
        <dbReference type="Pfam" id="PF00534"/>
    </source>
</evidence>
<organism evidence="3 4">
    <name type="scientific">Croceibacterium soli</name>
    <dbReference type="NCBI Taxonomy" id="1739690"/>
    <lineage>
        <taxon>Bacteria</taxon>
        <taxon>Pseudomonadati</taxon>
        <taxon>Pseudomonadota</taxon>
        <taxon>Alphaproteobacteria</taxon>
        <taxon>Sphingomonadales</taxon>
        <taxon>Erythrobacteraceae</taxon>
        <taxon>Croceibacterium</taxon>
    </lineage>
</organism>
<feature type="domain" description="Glycosyltransferase subfamily 4-like N-terminal" evidence="2">
    <location>
        <begin position="2"/>
        <end position="133"/>
    </location>
</feature>
<evidence type="ECO:0000313" key="3">
    <source>
        <dbReference type="EMBL" id="MXP40273.1"/>
    </source>
</evidence>
<gene>
    <name evidence="3" type="ORF">GRI75_01270</name>
</gene>
<dbReference type="Pfam" id="PF00534">
    <property type="entry name" value="Glycos_transf_1"/>
    <property type="match status" value="1"/>
</dbReference>
<sequence>MKVLLLANGASIHAARWVNGLAEAGLEIVLVTQDRDVLPLDGSVVVHQLPFSGSLGYFRNGSALRRIWCQEAPSLVHAHYASGYGTTARLGGCGPLLLSVWGSDVYRFPNRSPLHRWWLQGNLAAADRVASTSRAMAEQVRRLTPGIGQVEVTPFGIDLELFAPAAGPPTIADDAPIVIGTVKTLRPVYGIDLLVESFVRLRMVLAQEAPSVADRLRLRIVGDGPERESLSTLAAERGIARVTDFVPKVPHSKVAAELSKLDVYVALSRHESFGVAVLEASASGLPVIVSDAGGLPEVVRHAKTGFVVPRECPPAAADALKRLVLDAELRRTLGSAGRTHVCRHYGWRESVRRMIGIYQDMESRPLGNTLARKP</sequence>
<dbReference type="GO" id="GO:0016758">
    <property type="term" value="F:hexosyltransferase activity"/>
    <property type="evidence" value="ECO:0007669"/>
    <property type="project" value="TreeGrafter"/>
</dbReference>
<dbReference type="InterPro" id="IPR050194">
    <property type="entry name" value="Glycosyltransferase_grp1"/>
</dbReference>
<dbReference type="OrthoDB" id="503550at2"/>
<protein>
    <submittedName>
        <fullName evidence="3">Glycosyltransferase</fullName>
    </submittedName>
</protein>
<feature type="domain" description="Glycosyl transferase family 1" evidence="1">
    <location>
        <begin position="174"/>
        <end position="339"/>
    </location>
</feature>
<dbReference type="Proteomes" id="UP000469159">
    <property type="component" value="Unassembled WGS sequence"/>
</dbReference>
<dbReference type="PANTHER" id="PTHR45947:SF3">
    <property type="entry name" value="SULFOQUINOVOSYL TRANSFERASE SQD2"/>
    <property type="match status" value="1"/>
</dbReference>
<dbReference type="AlphaFoldDB" id="A0A6I4URR5"/>